<keyword evidence="1" id="KW-0472">Membrane</keyword>
<dbReference type="PANTHER" id="PTHR33287:SF8">
    <property type="entry name" value="TRANSMEMBRANE PROTEIN 188"/>
    <property type="match status" value="1"/>
</dbReference>
<dbReference type="Proteomes" id="UP000030748">
    <property type="component" value="Unassembled WGS sequence"/>
</dbReference>
<dbReference type="EMBL" id="KI632217">
    <property type="protein sequence ID" value="EYU22086.1"/>
    <property type="molecule type" value="Genomic_DNA"/>
</dbReference>
<sequence length="193" mass="21849">MYGNRITEAHIVSNVIIRDIFPMDSESLEELNLNYKEFGDLIENLDKKHHHLEARAGQLAGAYVIFQAIMYMQVFLPSAAAAPQQGRRWISISMSALISIAFWITFATTVRDCIRTRGQQESTFEEQQRLYRKIYSIRTGRRESGGGGAAQRSLSKMFAFVRCQRYAYVGALHSALFSFTVLVSYALLPVGPL</sequence>
<organism evidence="2 3">
    <name type="scientific">Erythranthe guttata</name>
    <name type="common">Yellow monkey flower</name>
    <name type="synonym">Mimulus guttatus</name>
    <dbReference type="NCBI Taxonomy" id="4155"/>
    <lineage>
        <taxon>Eukaryota</taxon>
        <taxon>Viridiplantae</taxon>
        <taxon>Streptophyta</taxon>
        <taxon>Embryophyta</taxon>
        <taxon>Tracheophyta</taxon>
        <taxon>Spermatophyta</taxon>
        <taxon>Magnoliopsida</taxon>
        <taxon>eudicotyledons</taxon>
        <taxon>Gunneridae</taxon>
        <taxon>Pentapetalae</taxon>
        <taxon>asterids</taxon>
        <taxon>lamiids</taxon>
        <taxon>Lamiales</taxon>
        <taxon>Phrymaceae</taxon>
        <taxon>Erythranthe</taxon>
    </lineage>
</organism>
<reference evidence="2 3" key="1">
    <citation type="journal article" date="2013" name="Proc. Natl. Acad. Sci. U.S.A.">
        <title>Fine-scale variation in meiotic recombination in Mimulus inferred from population shotgun sequencing.</title>
        <authorList>
            <person name="Hellsten U."/>
            <person name="Wright K.M."/>
            <person name="Jenkins J."/>
            <person name="Shu S."/>
            <person name="Yuan Y."/>
            <person name="Wessler S.R."/>
            <person name="Schmutz J."/>
            <person name="Willis J.H."/>
            <person name="Rokhsar D.S."/>
        </authorList>
    </citation>
    <scope>NUCLEOTIDE SEQUENCE [LARGE SCALE GENOMIC DNA]</scope>
    <source>
        <strain evidence="3">cv. DUN x IM62</strain>
    </source>
</reference>
<feature type="transmembrane region" description="Helical" evidence="1">
    <location>
        <begin position="88"/>
        <end position="110"/>
    </location>
</feature>
<keyword evidence="3" id="KW-1185">Reference proteome</keyword>
<evidence type="ECO:0000256" key="1">
    <source>
        <dbReference type="SAM" id="Phobius"/>
    </source>
</evidence>
<feature type="transmembrane region" description="Helical" evidence="1">
    <location>
        <begin position="56"/>
        <end position="76"/>
    </location>
</feature>
<accession>A0A022Q2B5</accession>
<gene>
    <name evidence="2" type="ORF">MIMGU_mgv1a014327mg</name>
</gene>
<keyword evidence="1" id="KW-1133">Transmembrane helix</keyword>
<evidence type="ECO:0000313" key="3">
    <source>
        <dbReference type="Proteomes" id="UP000030748"/>
    </source>
</evidence>
<protein>
    <submittedName>
        <fullName evidence="2">Uncharacterized protein</fullName>
    </submittedName>
</protein>
<proteinExistence type="predicted"/>
<keyword evidence="1" id="KW-0812">Transmembrane</keyword>
<name>A0A022Q2B5_ERYGU</name>
<evidence type="ECO:0000313" key="2">
    <source>
        <dbReference type="EMBL" id="EYU22086.1"/>
    </source>
</evidence>
<dbReference type="AlphaFoldDB" id="A0A022Q2B5"/>
<dbReference type="PANTHER" id="PTHR33287">
    <property type="entry name" value="OS03G0453550 PROTEIN"/>
    <property type="match status" value="1"/>
</dbReference>
<feature type="transmembrane region" description="Helical" evidence="1">
    <location>
        <begin position="166"/>
        <end position="188"/>
    </location>
</feature>